<dbReference type="AlphaFoldDB" id="A0A8J6MDA3"/>
<protein>
    <recommendedName>
        <fullName evidence="3">DUF2190 family protein</fullName>
    </recommendedName>
</protein>
<accession>A0A8J6MDA3</accession>
<dbReference type="Proteomes" id="UP000628736">
    <property type="component" value="Unassembled WGS sequence"/>
</dbReference>
<organism evidence="1 2">
    <name type="scientific">Flintibacter hominis</name>
    <dbReference type="NCBI Taxonomy" id="2763048"/>
    <lineage>
        <taxon>Bacteria</taxon>
        <taxon>Bacillati</taxon>
        <taxon>Bacillota</taxon>
        <taxon>Clostridia</taxon>
        <taxon>Eubacteriales</taxon>
        <taxon>Flintibacter</taxon>
    </lineage>
</organism>
<evidence type="ECO:0000313" key="2">
    <source>
        <dbReference type="Proteomes" id="UP000628736"/>
    </source>
</evidence>
<gene>
    <name evidence="1" type="ORF">H8S11_08765</name>
</gene>
<dbReference type="RefSeq" id="WP_186852871.1">
    <property type="nucleotide sequence ID" value="NZ_JACOPO010000005.1"/>
</dbReference>
<keyword evidence="2" id="KW-1185">Reference proteome</keyword>
<reference evidence="1" key="1">
    <citation type="submission" date="2020-08" db="EMBL/GenBank/DDBJ databases">
        <title>Genome public.</title>
        <authorList>
            <person name="Liu C."/>
            <person name="Sun Q."/>
        </authorList>
    </citation>
    <scope>NUCLEOTIDE SEQUENCE</scope>
    <source>
        <strain evidence="1">NSJ-23</strain>
    </source>
</reference>
<name>A0A8J6MDA3_9FIRM</name>
<evidence type="ECO:0000313" key="1">
    <source>
        <dbReference type="EMBL" id="MBC5722901.1"/>
    </source>
</evidence>
<proteinExistence type="predicted"/>
<dbReference type="EMBL" id="JACOPO010000005">
    <property type="protein sequence ID" value="MBC5722901.1"/>
    <property type="molecule type" value="Genomic_DNA"/>
</dbReference>
<comment type="caution">
    <text evidence="1">The sequence shown here is derived from an EMBL/GenBank/DDBJ whole genome shotgun (WGS) entry which is preliminary data.</text>
</comment>
<sequence>MSKFSFEEMGAVTVSFAADTGVKGGQVVKVTEDGTVGPCADGDAFCGVALEPRNGAAAVQVKGFTKVSRTGQMNLGWVELVADGQGGVKAAEAPSVTVESGAVTLPSPAGVRALVVSTAEDGTAVLCL</sequence>
<evidence type="ECO:0008006" key="3">
    <source>
        <dbReference type="Google" id="ProtNLM"/>
    </source>
</evidence>